<organism evidence="11 12">
    <name type="scientific">Rhodovarius crocodyli</name>
    <dbReference type="NCBI Taxonomy" id="1979269"/>
    <lineage>
        <taxon>Bacteria</taxon>
        <taxon>Pseudomonadati</taxon>
        <taxon>Pseudomonadota</taxon>
        <taxon>Alphaproteobacteria</taxon>
        <taxon>Acetobacterales</taxon>
        <taxon>Roseomonadaceae</taxon>
        <taxon>Rhodovarius</taxon>
    </lineage>
</organism>
<dbReference type="Proteomes" id="UP000282957">
    <property type="component" value="Unassembled WGS sequence"/>
</dbReference>
<dbReference type="FunFam" id="3.20.20.70:FF:000016">
    <property type="entry name" value="Triosephosphate isomerase"/>
    <property type="match status" value="1"/>
</dbReference>
<proteinExistence type="inferred from homology"/>
<comment type="subunit">
    <text evidence="9 10">Homodimer.</text>
</comment>
<dbReference type="UniPathway" id="UPA00138"/>
<dbReference type="SUPFAM" id="SSF51351">
    <property type="entry name" value="Triosephosphate isomerase (TIM)"/>
    <property type="match status" value="1"/>
</dbReference>
<dbReference type="CDD" id="cd00311">
    <property type="entry name" value="TIM"/>
    <property type="match status" value="1"/>
</dbReference>
<keyword evidence="5 9" id="KW-0312">Gluconeogenesis</keyword>
<feature type="binding site" evidence="9">
    <location>
        <position position="173"/>
    </location>
    <ligand>
        <name>substrate</name>
    </ligand>
</feature>
<dbReference type="GO" id="GO:0046166">
    <property type="term" value="P:glyceraldehyde-3-phosphate biosynthetic process"/>
    <property type="evidence" value="ECO:0007669"/>
    <property type="project" value="TreeGrafter"/>
</dbReference>
<evidence type="ECO:0000256" key="5">
    <source>
        <dbReference type="ARBA" id="ARBA00022432"/>
    </source>
</evidence>
<comment type="catalytic activity">
    <reaction evidence="9 10">
        <text>D-glyceraldehyde 3-phosphate = dihydroxyacetone phosphate</text>
        <dbReference type="Rhea" id="RHEA:18585"/>
        <dbReference type="ChEBI" id="CHEBI:57642"/>
        <dbReference type="ChEBI" id="CHEBI:59776"/>
        <dbReference type="EC" id="5.3.1.1"/>
    </reaction>
</comment>
<dbReference type="InterPro" id="IPR035990">
    <property type="entry name" value="TIM_sf"/>
</dbReference>
<dbReference type="UniPathway" id="UPA01066"/>
<evidence type="ECO:0000313" key="11">
    <source>
        <dbReference type="EMBL" id="RVT89920.1"/>
    </source>
</evidence>
<keyword evidence="6 9" id="KW-0963">Cytoplasm</keyword>
<dbReference type="PANTHER" id="PTHR21139">
    <property type="entry name" value="TRIOSEPHOSPHATE ISOMERASE"/>
    <property type="match status" value="1"/>
</dbReference>
<evidence type="ECO:0000256" key="6">
    <source>
        <dbReference type="ARBA" id="ARBA00022490"/>
    </source>
</evidence>
<dbReference type="PROSITE" id="PS51440">
    <property type="entry name" value="TIM_2"/>
    <property type="match status" value="1"/>
</dbReference>
<dbReference type="InterPro" id="IPR020861">
    <property type="entry name" value="Triosephosphate_isomerase_AS"/>
</dbReference>
<evidence type="ECO:0000256" key="9">
    <source>
        <dbReference type="HAMAP-Rule" id="MF_00147"/>
    </source>
</evidence>
<feature type="active site" description="Proton acceptor" evidence="9">
    <location>
        <position position="167"/>
    </location>
</feature>
<accession>A0A437LX15</accession>
<keyword evidence="7 9" id="KW-0324">Glycolysis</keyword>
<sequence length="252" mass="25776">MTPGIRPLIAGNWKMNGNARSAHELAEALRAAGPSLDASLLVCPPFLHVSLVASALLGTSVAVGGQDCHAKVSGAHTGDISAPMLRDAGATHVILGHSERRADHGETSAQVMEKAEAALAAGLTPVICVGETEAQRVAGEHEAVVGAQLEQSIPLGFITSGGIVAYEPVWAIGTGRTPTEDDIAAMHDFMRRELVNSWGPTASVTRLLYGGSVKPSNATAILALSNVDGALVGGASLVAADFLAIARAVPQE</sequence>
<comment type="caution">
    <text evidence="11">The sequence shown here is derived from an EMBL/GenBank/DDBJ whole genome shotgun (WGS) entry which is preliminary data.</text>
</comment>
<dbReference type="OrthoDB" id="9809429at2"/>
<dbReference type="PROSITE" id="PS00171">
    <property type="entry name" value="TIM_1"/>
    <property type="match status" value="1"/>
</dbReference>
<dbReference type="InterPro" id="IPR000652">
    <property type="entry name" value="Triosephosphate_isomerase"/>
</dbReference>
<comment type="pathway">
    <text evidence="2 9 10">Carbohydrate degradation; glycolysis; D-glyceraldehyde 3-phosphate from glycerone phosphate: step 1/1.</text>
</comment>
<dbReference type="GO" id="GO:0019563">
    <property type="term" value="P:glycerol catabolic process"/>
    <property type="evidence" value="ECO:0007669"/>
    <property type="project" value="TreeGrafter"/>
</dbReference>
<evidence type="ECO:0000256" key="1">
    <source>
        <dbReference type="ARBA" id="ARBA00000148"/>
    </source>
</evidence>
<feature type="binding site" evidence="9">
    <location>
        <begin position="233"/>
        <end position="234"/>
    </location>
    <ligand>
        <name>substrate</name>
    </ligand>
</feature>
<comment type="similarity">
    <text evidence="4 9 10">Belongs to the triosephosphate isomerase family.</text>
</comment>
<dbReference type="InterPro" id="IPR013785">
    <property type="entry name" value="Aldolase_TIM"/>
</dbReference>
<evidence type="ECO:0000313" key="12">
    <source>
        <dbReference type="Proteomes" id="UP000282957"/>
    </source>
</evidence>
<dbReference type="Pfam" id="PF00121">
    <property type="entry name" value="TIM"/>
    <property type="match status" value="1"/>
</dbReference>
<name>A0A437LX15_9PROT</name>
<comment type="function">
    <text evidence="9">Involved in the gluconeogenesis. Catalyzes stereospecifically the conversion of dihydroxyacetone phosphate (DHAP) to D-glyceraldehyde-3-phosphate (G3P).</text>
</comment>
<evidence type="ECO:0000256" key="10">
    <source>
        <dbReference type="RuleBase" id="RU363013"/>
    </source>
</evidence>
<dbReference type="EMBL" id="SACL01000016">
    <property type="protein sequence ID" value="RVT89920.1"/>
    <property type="molecule type" value="Genomic_DNA"/>
</dbReference>
<dbReference type="Gene3D" id="3.20.20.70">
    <property type="entry name" value="Aldolase class I"/>
    <property type="match status" value="1"/>
</dbReference>
<evidence type="ECO:0000256" key="3">
    <source>
        <dbReference type="ARBA" id="ARBA00004939"/>
    </source>
</evidence>
<dbReference type="InterPro" id="IPR022896">
    <property type="entry name" value="TrioseP_Isoase_bac/euk"/>
</dbReference>
<evidence type="ECO:0000256" key="4">
    <source>
        <dbReference type="ARBA" id="ARBA00007422"/>
    </source>
</evidence>
<gene>
    <name evidence="9" type="primary">tpiA</name>
    <name evidence="11" type="ORF">EOD42_24470</name>
</gene>
<dbReference type="UniPathway" id="UPA00109">
    <property type="reaction ID" value="UER00189"/>
</dbReference>
<evidence type="ECO:0000256" key="7">
    <source>
        <dbReference type="ARBA" id="ARBA00023152"/>
    </source>
</evidence>
<keyword evidence="8 9" id="KW-0413">Isomerase</keyword>
<dbReference type="GO" id="GO:0006096">
    <property type="term" value="P:glycolytic process"/>
    <property type="evidence" value="ECO:0007669"/>
    <property type="project" value="UniProtKB-UniRule"/>
</dbReference>
<feature type="binding site" evidence="9">
    <location>
        <position position="212"/>
    </location>
    <ligand>
        <name>substrate</name>
    </ligand>
</feature>
<dbReference type="NCBIfam" id="TIGR00419">
    <property type="entry name" value="tim"/>
    <property type="match status" value="1"/>
</dbReference>
<reference evidence="11 12" key="1">
    <citation type="submission" date="2019-01" db="EMBL/GenBank/DDBJ databases">
        <authorList>
            <person name="Chen W.-M."/>
        </authorList>
    </citation>
    <scope>NUCLEOTIDE SEQUENCE [LARGE SCALE GENOMIC DNA]</scope>
    <source>
        <strain evidence="11 12">CCP-6</strain>
    </source>
</reference>
<dbReference type="EC" id="5.3.1.1" evidence="9 10"/>
<feature type="binding site" evidence="9">
    <location>
        <begin position="12"/>
        <end position="14"/>
    </location>
    <ligand>
        <name>substrate</name>
    </ligand>
</feature>
<dbReference type="GO" id="GO:0004807">
    <property type="term" value="F:triose-phosphate isomerase activity"/>
    <property type="evidence" value="ECO:0007669"/>
    <property type="project" value="UniProtKB-UniRule"/>
</dbReference>
<dbReference type="AlphaFoldDB" id="A0A437LX15"/>
<protein>
    <recommendedName>
        <fullName evidence="9 10">Triosephosphate isomerase</fullName>
        <shortName evidence="9">TIM</shortName>
        <shortName evidence="9">TPI</shortName>
        <ecNumber evidence="9 10">5.3.1.1</ecNumber>
    </recommendedName>
    <alternativeName>
        <fullName evidence="9">Triose-phosphate isomerase</fullName>
    </alternativeName>
</protein>
<keyword evidence="12" id="KW-1185">Reference proteome</keyword>
<comment type="subcellular location">
    <subcellularLocation>
        <location evidence="9 10">Cytoplasm</location>
    </subcellularLocation>
</comment>
<dbReference type="HAMAP" id="MF_00147_B">
    <property type="entry name" value="TIM_B"/>
    <property type="match status" value="1"/>
</dbReference>
<dbReference type="GO" id="GO:0006094">
    <property type="term" value="P:gluconeogenesis"/>
    <property type="evidence" value="ECO:0007669"/>
    <property type="project" value="UniProtKB-UniRule"/>
</dbReference>
<evidence type="ECO:0000256" key="2">
    <source>
        <dbReference type="ARBA" id="ARBA00004680"/>
    </source>
</evidence>
<dbReference type="PANTHER" id="PTHR21139:SF42">
    <property type="entry name" value="TRIOSEPHOSPHATE ISOMERASE"/>
    <property type="match status" value="1"/>
</dbReference>
<evidence type="ECO:0000256" key="8">
    <source>
        <dbReference type="ARBA" id="ARBA00023235"/>
    </source>
</evidence>
<comment type="catalytic activity">
    <reaction evidence="1">
        <text>L-erythrulose 1-phosphate = D-erythrulose 4-phosphate</text>
        <dbReference type="Rhea" id="RHEA:49588"/>
        <dbReference type="ChEBI" id="CHEBI:58002"/>
        <dbReference type="ChEBI" id="CHEBI:90796"/>
        <dbReference type="EC" id="5.3.1.33"/>
    </reaction>
</comment>
<dbReference type="GO" id="GO:0005829">
    <property type="term" value="C:cytosol"/>
    <property type="evidence" value="ECO:0007669"/>
    <property type="project" value="TreeGrafter"/>
</dbReference>
<comment type="pathway">
    <text evidence="9 10">Carbohydrate biosynthesis; gluconeogenesis.</text>
</comment>
<feature type="active site" description="Electrophile" evidence="9">
    <location>
        <position position="97"/>
    </location>
</feature>
<comment type="pathway">
    <text evidence="3">Carbohydrate metabolism; erythritol degradation.</text>
</comment>